<organism evidence="2 3">
    <name type="scientific">Pseudomonas oryzae</name>
    <dbReference type="NCBI Taxonomy" id="1392877"/>
    <lineage>
        <taxon>Bacteria</taxon>
        <taxon>Pseudomonadati</taxon>
        <taxon>Pseudomonadota</taxon>
        <taxon>Gammaproteobacteria</taxon>
        <taxon>Pseudomonadales</taxon>
        <taxon>Pseudomonadaceae</taxon>
        <taxon>Pseudomonas</taxon>
    </lineage>
</organism>
<dbReference type="PANTHER" id="PTHR43155:SF2">
    <property type="entry name" value="CYCLIC DI-GMP PHOSPHODIESTERASE PA4108"/>
    <property type="match status" value="1"/>
</dbReference>
<dbReference type="Pfam" id="PF07238">
    <property type="entry name" value="PilZ"/>
    <property type="match status" value="1"/>
</dbReference>
<proteinExistence type="predicted"/>
<dbReference type="PROSITE" id="PS51832">
    <property type="entry name" value="HD_GYP"/>
    <property type="match status" value="1"/>
</dbReference>
<dbReference type="SMART" id="SM00471">
    <property type="entry name" value="HDc"/>
    <property type="match status" value="1"/>
</dbReference>
<dbReference type="Gene3D" id="2.40.10.220">
    <property type="entry name" value="predicted glycosyltransferase like domains"/>
    <property type="match status" value="1"/>
</dbReference>
<dbReference type="InterPro" id="IPR003607">
    <property type="entry name" value="HD/PDEase_dom"/>
</dbReference>
<reference evidence="3" key="1">
    <citation type="submission" date="2016-10" db="EMBL/GenBank/DDBJ databases">
        <authorList>
            <person name="Varghese N."/>
            <person name="Submissions S."/>
        </authorList>
    </citation>
    <scope>NUCLEOTIDE SEQUENCE [LARGE SCALE GENOMIC DNA]</scope>
    <source>
        <strain evidence="3">KCTC 32247</strain>
    </source>
</reference>
<protein>
    <submittedName>
        <fullName evidence="2">PilZ domain-containing protein</fullName>
    </submittedName>
</protein>
<evidence type="ECO:0000259" key="1">
    <source>
        <dbReference type="PROSITE" id="PS51832"/>
    </source>
</evidence>
<dbReference type="Pfam" id="PF13487">
    <property type="entry name" value="HD_5"/>
    <property type="match status" value="1"/>
</dbReference>
<dbReference type="CDD" id="cd00077">
    <property type="entry name" value="HDc"/>
    <property type="match status" value="1"/>
</dbReference>
<name>A0A1H1NUF9_9PSED</name>
<dbReference type="GO" id="GO:0008081">
    <property type="term" value="F:phosphoric diester hydrolase activity"/>
    <property type="evidence" value="ECO:0007669"/>
    <property type="project" value="UniProtKB-ARBA"/>
</dbReference>
<dbReference type="RefSeq" id="WP_090347807.1">
    <property type="nucleotide sequence ID" value="NZ_LT629751.1"/>
</dbReference>
<evidence type="ECO:0000313" key="2">
    <source>
        <dbReference type="EMBL" id="SDS02618.1"/>
    </source>
</evidence>
<dbReference type="Proteomes" id="UP000243359">
    <property type="component" value="Chromosome I"/>
</dbReference>
<keyword evidence="3" id="KW-1185">Reference proteome</keyword>
<dbReference type="AlphaFoldDB" id="A0A1H1NUF9"/>
<dbReference type="Gene3D" id="1.10.3210.10">
    <property type="entry name" value="Hypothetical protein af1432"/>
    <property type="match status" value="1"/>
</dbReference>
<dbReference type="STRING" id="1392877.SAMN05216221_0899"/>
<evidence type="ECO:0000313" key="3">
    <source>
        <dbReference type="Proteomes" id="UP000243359"/>
    </source>
</evidence>
<dbReference type="OrthoDB" id="6746848at2"/>
<feature type="domain" description="HD-GYP" evidence="1">
    <location>
        <begin position="309"/>
        <end position="507"/>
    </location>
</feature>
<dbReference type="GO" id="GO:0035438">
    <property type="term" value="F:cyclic-di-GMP binding"/>
    <property type="evidence" value="ECO:0007669"/>
    <property type="project" value="InterPro"/>
</dbReference>
<sequence length="562" mass="61705">MEEQIDTPTRIEHPGECLSLLEGLCQPGGASLLFAAQPGQPHPVVLMELVPEEGLVIDISAVPELAGRIGRGDPFYLCGQVDGAMLRTPGLSVLERREVEGRVQYLCAYPQWLELMHRRSSYRAELRSDMLVPVELQLQEDAGSLRGRLVNLSLGGCLVELPAREAVRIEGPQLLDRLVLNFPGGQRLELAARICHMHGELDWQHLRFGCQFLGVSGDQERRLWLYVREIEREKARSSHAGSRALQPSALFTRRTPAAQALLAASNPLPGSSIGRRLGRVAGYLDTQLIKLRLGAAVDSRQLSRHADLLLDLLATDRDALLFAVQHQPDEPLLVQHGIALAVRMADMAQARNLPRQAIKTIVAAALVHDLGKALLSADLRQARHLDAGQRQAFGSHVGLLRERLESCKWLAGPVLDAVVGSINERLDGSGYPQAMPGERLGELARMATVIDVIDAMSRPRADRAPLPIDAIYRHLQTSSAQLDPQWSQRYMRHFGLIPIGSLVRFASGQLAWVRRLDGDGRVAQVQLTASPVFTPQLSGPLLSDAELSGLGQIENPMVPELE</sequence>
<gene>
    <name evidence="2" type="ORF">SAMN05216221_0899</name>
</gene>
<dbReference type="EMBL" id="LT629751">
    <property type="protein sequence ID" value="SDS02618.1"/>
    <property type="molecule type" value="Genomic_DNA"/>
</dbReference>
<dbReference type="SUPFAM" id="SSF109604">
    <property type="entry name" value="HD-domain/PDEase-like"/>
    <property type="match status" value="1"/>
</dbReference>
<dbReference type="PANTHER" id="PTHR43155">
    <property type="entry name" value="CYCLIC DI-GMP PHOSPHODIESTERASE PA4108-RELATED"/>
    <property type="match status" value="1"/>
</dbReference>
<dbReference type="SUPFAM" id="SSF141371">
    <property type="entry name" value="PilZ domain-like"/>
    <property type="match status" value="1"/>
</dbReference>
<dbReference type="InterPro" id="IPR037522">
    <property type="entry name" value="HD_GYP_dom"/>
</dbReference>
<accession>A0A1H1NUF9</accession>
<dbReference type="InterPro" id="IPR009875">
    <property type="entry name" value="PilZ_domain"/>
</dbReference>